<evidence type="ECO:0000256" key="2">
    <source>
        <dbReference type="ARBA" id="ARBA00010617"/>
    </source>
</evidence>
<gene>
    <name evidence="11" type="ORF">LY79DRAFT_572818</name>
</gene>
<dbReference type="PRINTS" id="PR00385">
    <property type="entry name" value="P450"/>
</dbReference>
<keyword evidence="7 9" id="KW-0503">Monooxygenase</keyword>
<comment type="similarity">
    <text evidence="2 9">Belongs to the cytochrome P450 family.</text>
</comment>
<dbReference type="InterPro" id="IPR036396">
    <property type="entry name" value="Cyt_P450_sf"/>
</dbReference>
<evidence type="ECO:0000256" key="4">
    <source>
        <dbReference type="ARBA" id="ARBA00022723"/>
    </source>
</evidence>
<dbReference type="GO" id="GO:0005506">
    <property type="term" value="F:iron ion binding"/>
    <property type="evidence" value="ECO:0007669"/>
    <property type="project" value="InterPro"/>
</dbReference>
<evidence type="ECO:0000256" key="3">
    <source>
        <dbReference type="ARBA" id="ARBA00022617"/>
    </source>
</evidence>
<evidence type="ECO:0000256" key="8">
    <source>
        <dbReference type="PIRSR" id="PIRSR602403-1"/>
    </source>
</evidence>
<organism evidence="11 12">
    <name type="scientific">Colletotrichum navitas</name>
    <dbReference type="NCBI Taxonomy" id="681940"/>
    <lineage>
        <taxon>Eukaryota</taxon>
        <taxon>Fungi</taxon>
        <taxon>Dikarya</taxon>
        <taxon>Ascomycota</taxon>
        <taxon>Pezizomycotina</taxon>
        <taxon>Sordariomycetes</taxon>
        <taxon>Hypocreomycetidae</taxon>
        <taxon>Glomerellales</taxon>
        <taxon>Glomerellaceae</taxon>
        <taxon>Colletotrichum</taxon>
        <taxon>Colletotrichum graminicola species complex</taxon>
    </lineage>
</organism>
<evidence type="ECO:0000256" key="9">
    <source>
        <dbReference type="RuleBase" id="RU000461"/>
    </source>
</evidence>
<dbReference type="SUPFAM" id="SSF48264">
    <property type="entry name" value="Cytochrome P450"/>
    <property type="match status" value="1"/>
</dbReference>
<evidence type="ECO:0000256" key="7">
    <source>
        <dbReference type="ARBA" id="ARBA00023033"/>
    </source>
</evidence>
<dbReference type="PROSITE" id="PS00086">
    <property type="entry name" value="CYTOCHROME_P450"/>
    <property type="match status" value="1"/>
</dbReference>
<evidence type="ECO:0000313" key="12">
    <source>
        <dbReference type="Proteomes" id="UP001230504"/>
    </source>
</evidence>
<dbReference type="PANTHER" id="PTHR46206:SF2">
    <property type="entry name" value="CYTOCHROME P450 MONOOXYGENASE AUSG-RELATED"/>
    <property type="match status" value="1"/>
</dbReference>
<dbReference type="GO" id="GO:0016705">
    <property type="term" value="F:oxidoreductase activity, acting on paired donors, with incorporation or reduction of molecular oxygen"/>
    <property type="evidence" value="ECO:0007669"/>
    <property type="project" value="InterPro"/>
</dbReference>
<feature type="binding site" description="axial binding residue" evidence="8">
    <location>
        <position position="465"/>
    </location>
    <ligand>
        <name>heme</name>
        <dbReference type="ChEBI" id="CHEBI:30413"/>
    </ligand>
    <ligandPart>
        <name>Fe</name>
        <dbReference type="ChEBI" id="CHEBI:18248"/>
    </ligandPart>
</feature>
<proteinExistence type="inferred from homology"/>
<keyword evidence="3 8" id="KW-0349">Heme</keyword>
<dbReference type="InterPro" id="IPR017972">
    <property type="entry name" value="Cyt_P450_CS"/>
</dbReference>
<dbReference type="AlphaFoldDB" id="A0AAD8PJS9"/>
<keyword evidence="6 8" id="KW-0408">Iron</keyword>
<dbReference type="EMBL" id="JAHLJV010000167">
    <property type="protein sequence ID" value="KAK1566048.1"/>
    <property type="molecule type" value="Genomic_DNA"/>
</dbReference>
<dbReference type="Proteomes" id="UP001230504">
    <property type="component" value="Unassembled WGS sequence"/>
</dbReference>
<keyword evidence="4 8" id="KW-0479">Metal-binding</keyword>
<keyword evidence="5 9" id="KW-0560">Oxidoreductase</keyword>
<comment type="cofactor">
    <cofactor evidence="1 8">
        <name>heme</name>
        <dbReference type="ChEBI" id="CHEBI:30413"/>
    </cofactor>
</comment>
<dbReference type="RefSeq" id="XP_060407282.1">
    <property type="nucleotide sequence ID" value="XM_060559407.1"/>
</dbReference>
<reference evidence="11" key="1">
    <citation type="submission" date="2021-06" db="EMBL/GenBank/DDBJ databases">
        <title>Comparative genomics, transcriptomics and evolutionary studies reveal genomic signatures of adaptation to plant cell wall in hemibiotrophic fungi.</title>
        <authorList>
            <consortium name="DOE Joint Genome Institute"/>
            <person name="Baroncelli R."/>
            <person name="Diaz J.F."/>
            <person name="Benocci T."/>
            <person name="Peng M."/>
            <person name="Battaglia E."/>
            <person name="Haridas S."/>
            <person name="Andreopoulos W."/>
            <person name="Labutti K."/>
            <person name="Pangilinan J."/>
            <person name="Floch G.L."/>
            <person name="Makela M.R."/>
            <person name="Henrissat B."/>
            <person name="Grigoriev I.V."/>
            <person name="Crouch J.A."/>
            <person name="De Vries R.P."/>
            <person name="Sukno S.A."/>
            <person name="Thon M.R."/>
        </authorList>
    </citation>
    <scope>NUCLEOTIDE SEQUENCE</scope>
    <source>
        <strain evidence="11">CBS 125086</strain>
    </source>
</reference>
<protein>
    <submittedName>
        <fullName evidence="11">Cytochrome P450</fullName>
    </submittedName>
</protein>
<dbReference type="GeneID" id="85443647"/>
<dbReference type="InterPro" id="IPR002403">
    <property type="entry name" value="Cyt_P450_E_grp-IV"/>
</dbReference>
<comment type="caution">
    <text evidence="11">The sequence shown here is derived from an EMBL/GenBank/DDBJ whole genome shotgun (WGS) entry which is preliminary data.</text>
</comment>
<evidence type="ECO:0000313" key="11">
    <source>
        <dbReference type="EMBL" id="KAK1566048.1"/>
    </source>
</evidence>
<dbReference type="Gene3D" id="1.10.630.10">
    <property type="entry name" value="Cytochrome P450"/>
    <property type="match status" value="1"/>
</dbReference>
<dbReference type="PANTHER" id="PTHR46206">
    <property type="entry name" value="CYTOCHROME P450"/>
    <property type="match status" value="1"/>
</dbReference>
<accession>A0AAD8PJS9</accession>
<dbReference type="GO" id="GO:0020037">
    <property type="term" value="F:heme binding"/>
    <property type="evidence" value="ECO:0007669"/>
    <property type="project" value="InterPro"/>
</dbReference>
<dbReference type="GO" id="GO:0004497">
    <property type="term" value="F:monooxygenase activity"/>
    <property type="evidence" value="ECO:0007669"/>
    <property type="project" value="UniProtKB-KW"/>
</dbReference>
<sequence length="527" mass="59066">MALGPSASPLPGDRALTAADSSRPSPETWSVLAVLLATVVVYWIWSHHKLKLPPLINPPRLFDLTRTGVKKDFVQKSGELINRGSERFGDQPYSLMSDVGCTIMLSPKYVDEIRNNPDLSFIKNTEHDFHSYLPGFEAFGEGQAIQIMTIVAKKQLTKTLARITKPLSDETASSFQATLGDSPEWHEVNLGQTVMSVVSRLSSRVFLGAELCRNQAWLEITVMYAVDAFMAIEKLHIVPKRLRSIVHWFLPECQRVRSHVAKARSIIQPVIDARAREKREAALQGRPLPMYDDAIEWGEEESPRSKYDPAIYQLALAIAAIHTTTDLLTQVILNILSQPELIAALQVEIIEVLSKEGWAKTSLYNLKLMDSVIKETQRLKPIKQVSMQRIADADIHLSDGTVIPKGVKCAVANTTRKDPAIYERPHEFDGYRFLRMRKTPGKEHLAHFVTTGPDSLGFGHGQHACPGRFFAANEVKIALCHFLLKYDVELASGSDTSVQVYGFNLSPNRQAQIRVRRRKEEVDLDGL</sequence>
<keyword evidence="12" id="KW-1185">Reference proteome</keyword>
<evidence type="ECO:0000256" key="6">
    <source>
        <dbReference type="ARBA" id="ARBA00023004"/>
    </source>
</evidence>
<dbReference type="Pfam" id="PF00067">
    <property type="entry name" value="p450"/>
    <property type="match status" value="1"/>
</dbReference>
<dbReference type="InterPro" id="IPR001128">
    <property type="entry name" value="Cyt_P450"/>
</dbReference>
<feature type="region of interest" description="Disordered" evidence="10">
    <location>
        <begin position="1"/>
        <end position="25"/>
    </location>
</feature>
<evidence type="ECO:0000256" key="1">
    <source>
        <dbReference type="ARBA" id="ARBA00001971"/>
    </source>
</evidence>
<evidence type="ECO:0000256" key="10">
    <source>
        <dbReference type="SAM" id="MobiDB-lite"/>
    </source>
</evidence>
<name>A0AAD8PJS9_9PEZI</name>
<dbReference type="CDD" id="cd11041">
    <property type="entry name" value="CYP503A1-like"/>
    <property type="match status" value="1"/>
</dbReference>
<evidence type="ECO:0000256" key="5">
    <source>
        <dbReference type="ARBA" id="ARBA00023002"/>
    </source>
</evidence>
<dbReference type="PRINTS" id="PR00465">
    <property type="entry name" value="EP450IV"/>
</dbReference>